<dbReference type="SUPFAM" id="SSF55804">
    <property type="entry name" value="Phoshotransferase/anion transport protein"/>
    <property type="match status" value="1"/>
</dbReference>
<evidence type="ECO:0000256" key="3">
    <source>
        <dbReference type="ARBA" id="ARBA00023015"/>
    </source>
</evidence>
<dbReference type="eggNOG" id="COG1762">
    <property type="taxonomic scope" value="Bacteria"/>
</dbReference>
<dbReference type="eggNOG" id="COG3711">
    <property type="taxonomic scope" value="Bacteria"/>
</dbReference>
<dbReference type="GO" id="GO:0009401">
    <property type="term" value="P:phosphoenolpyruvate-dependent sugar phosphotransferase system"/>
    <property type="evidence" value="ECO:0007669"/>
    <property type="project" value="InterPro"/>
</dbReference>
<dbReference type="InterPro" id="IPR002178">
    <property type="entry name" value="PTS_EIIA_type-2_dom"/>
</dbReference>
<evidence type="ECO:0000256" key="1">
    <source>
        <dbReference type="ARBA" id="ARBA00022679"/>
    </source>
</evidence>
<dbReference type="InterPro" id="IPR036634">
    <property type="entry name" value="PRD_sf"/>
</dbReference>
<feature type="domain" description="PRD" evidence="9">
    <location>
        <begin position="286"/>
        <end position="392"/>
    </location>
</feature>
<dbReference type="PROSITE" id="PS51000">
    <property type="entry name" value="HTH_DEOR_2"/>
    <property type="match status" value="1"/>
</dbReference>
<organism evidence="10 11">
    <name type="scientific">Peptacetobacter hiranonis (strain DSM 13275 / JCM 10541 / KCTC 15199 / TO-931)</name>
    <name type="common">Clostridium hiranonis</name>
    <dbReference type="NCBI Taxonomy" id="500633"/>
    <lineage>
        <taxon>Bacteria</taxon>
        <taxon>Bacillati</taxon>
        <taxon>Bacillota</taxon>
        <taxon>Clostridia</taxon>
        <taxon>Peptostreptococcales</taxon>
        <taxon>Peptostreptococcaceae</taxon>
        <taxon>Peptacetobacter</taxon>
    </lineage>
</organism>
<accession>B6FXT7</accession>
<keyword evidence="10" id="KW-0670">Pyruvate</keyword>
<dbReference type="STRING" id="500633.CLOHIR_00688"/>
<evidence type="ECO:0000259" key="6">
    <source>
        <dbReference type="PROSITE" id="PS51000"/>
    </source>
</evidence>
<dbReference type="SUPFAM" id="SSF52794">
    <property type="entry name" value="PTS system IIB component-like"/>
    <property type="match status" value="1"/>
</dbReference>
<dbReference type="EMBL" id="ABWP01000028">
    <property type="protein sequence ID" value="EEA85652.1"/>
    <property type="molecule type" value="Genomic_DNA"/>
</dbReference>
<protein>
    <submittedName>
        <fullName evidence="10">Phosphoenolpyruvate-dependent sugar phosphotransferase system, EIIA 2</fullName>
    </submittedName>
</protein>
<reference evidence="10 11" key="1">
    <citation type="submission" date="2008-09" db="EMBL/GenBank/DDBJ databases">
        <authorList>
            <person name="Fulton L."/>
            <person name="Clifton S."/>
            <person name="Fulton B."/>
            <person name="Xu J."/>
            <person name="Minx P."/>
            <person name="Pepin K.H."/>
            <person name="Johnson M."/>
            <person name="Thiruvilangam P."/>
            <person name="Bhonagiri V."/>
            <person name="Nash W.E."/>
            <person name="Mardis E.R."/>
            <person name="Wilson R.K."/>
        </authorList>
    </citation>
    <scope>NUCLEOTIDE SEQUENCE [LARGE SCALE GENOMIC DNA]</scope>
    <source>
        <strain evidence="10 11">DSM 13275</strain>
    </source>
</reference>
<dbReference type="GO" id="GO:0008982">
    <property type="term" value="F:protein-N(PI)-phosphohistidine-sugar phosphotransferase activity"/>
    <property type="evidence" value="ECO:0007669"/>
    <property type="project" value="InterPro"/>
</dbReference>
<dbReference type="HOGENOM" id="CLU_013442_1_0_9"/>
<dbReference type="InterPro" id="IPR013196">
    <property type="entry name" value="HTH_11"/>
</dbReference>
<proteinExistence type="predicted"/>
<dbReference type="SUPFAM" id="SSF63520">
    <property type="entry name" value="PTS-regulatory domain, PRD"/>
    <property type="match status" value="2"/>
</dbReference>
<dbReference type="Proteomes" id="UP000003178">
    <property type="component" value="Unassembled WGS sequence"/>
</dbReference>
<dbReference type="AlphaFoldDB" id="B6FXT7"/>
<dbReference type="Pfam" id="PF00359">
    <property type="entry name" value="PTS_EIIA_2"/>
    <property type="match status" value="1"/>
</dbReference>
<comment type="caution">
    <text evidence="10">The sequence shown here is derived from an EMBL/GenBank/DDBJ whole genome shotgun (WGS) entry which is preliminary data.</text>
</comment>
<dbReference type="PROSITE" id="PS51099">
    <property type="entry name" value="PTS_EIIB_TYPE_2"/>
    <property type="match status" value="1"/>
</dbReference>
<dbReference type="InterPro" id="IPR001034">
    <property type="entry name" value="DeoR_HTH"/>
</dbReference>
<feature type="domain" description="PTS EIIA type-2" evidence="7">
    <location>
        <begin position="547"/>
        <end position="692"/>
    </location>
</feature>
<dbReference type="InterPro" id="IPR050661">
    <property type="entry name" value="BglG_antiterminators"/>
</dbReference>
<keyword evidence="5" id="KW-0804">Transcription</keyword>
<evidence type="ECO:0000259" key="9">
    <source>
        <dbReference type="PROSITE" id="PS51372"/>
    </source>
</evidence>
<dbReference type="Pfam" id="PF08279">
    <property type="entry name" value="HTH_11"/>
    <property type="match status" value="2"/>
</dbReference>
<dbReference type="InterPro" id="IPR013011">
    <property type="entry name" value="PTS_EIIB_2"/>
</dbReference>
<gene>
    <name evidence="10" type="ORF">CLOHIR_00688</name>
</gene>
<evidence type="ECO:0000313" key="11">
    <source>
        <dbReference type="Proteomes" id="UP000003178"/>
    </source>
</evidence>
<evidence type="ECO:0000259" key="7">
    <source>
        <dbReference type="PROSITE" id="PS51094"/>
    </source>
</evidence>
<feature type="domain" description="PTS EIIB type-2" evidence="8">
    <location>
        <begin position="396"/>
        <end position="484"/>
    </location>
</feature>
<dbReference type="InterPro" id="IPR036390">
    <property type="entry name" value="WH_DNA-bd_sf"/>
</dbReference>
<dbReference type="GO" id="GO:0003700">
    <property type="term" value="F:DNA-binding transcription factor activity"/>
    <property type="evidence" value="ECO:0007669"/>
    <property type="project" value="InterPro"/>
</dbReference>
<dbReference type="InterPro" id="IPR018356">
    <property type="entry name" value="Tscrpt_reg_HTH_DeoR_CS"/>
</dbReference>
<dbReference type="Pfam" id="PF00874">
    <property type="entry name" value="PRD"/>
    <property type="match status" value="2"/>
</dbReference>
<evidence type="ECO:0000256" key="4">
    <source>
        <dbReference type="ARBA" id="ARBA00023125"/>
    </source>
</evidence>
<dbReference type="OrthoDB" id="3175596at2"/>
<keyword evidence="1 10" id="KW-0808">Transferase</keyword>
<dbReference type="InterPro" id="IPR036095">
    <property type="entry name" value="PTS_EIIB-like_sf"/>
</dbReference>
<dbReference type="PANTHER" id="PTHR30185:SF18">
    <property type="entry name" value="TRANSCRIPTIONAL REGULATOR MTLR"/>
    <property type="match status" value="1"/>
</dbReference>
<dbReference type="CDD" id="cd05568">
    <property type="entry name" value="PTS_IIB_bgl_like"/>
    <property type="match status" value="1"/>
</dbReference>
<feature type="domain" description="HTH deoR-type" evidence="6">
    <location>
        <begin position="1"/>
        <end position="62"/>
    </location>
</feature>
<dbReference type="PANTHER" id="PTHR30185">
    <property type="entry name" value="CRYPTIC BETA-GLUCOSIDE BGL OPERON ANTITERMINATOR"/>
    <property type="match status" value="1"/>
</dbReference>
<sequence>MKKRTQEILLEIIKNDDTTISNLAEKFNVSQRTIRNDLNSINDFLIINELSPISLINNGRIEKKDDIKVAYELISDKDLYTYKLSKEERKIMIAILLIESSEYITLSKIAEILYVSRATIINDLNSVKDYLKSGNLTVLSHANKGLRVEGFESDKRNFLLKAILSDKDYKNLIYSVNKENVLMDSEMDKIHKIINEQEHYHETYLTDSSYNKLKNYIMISISRLRRGEMIEHQDIICEETHSMAKDILKYISQYCNVMTTADEEAYLSKFLNGLKYLKKENENSNESMVKIQFITRQFVEGVSHDLKINLNDDYDFYLNLSNHLESIFRSKNYNFPQNEFIDEVVSKNPDIVAATNKNIDVIEKYAQRKISDIEIAYITIHICAAIERKKKQEIAFHVILVCNGGVGTSQLLQAKLKTHYNFQIVDIVSAHDEKNIINKNADLVISTVPLKNIDIDYVIVSPLFTDEDYIRVGSKIDEIRNNRNIPARLEKKEITSRGLINRLKKVFIEYENQVPVELKDRVVETILDYFDDEEHEMMDYTNPYLHHFLNINHIELDVECEDWRDAIRKSAQKLLDEGYIESRYIDAMIENIEENGPYVVISPGFALPHYGVGYGSKKVGMNLIRLKNPIKFGDDEDDIQEVKFVCCLSVIDHETHLKAFLNLVNMLGQERFKRAMEDAKTSHEMAEIIRRYEYSI</sequence>
<dbReference type="SUPFAM" id="SSF46785">
    <property type="entry name" value="Winged helix' DNA-binding domain"/>
    <property type="match status" value="2"/>
</dbReference>
<evidence type="ECO:0000256" key="5">
    <source>
        <dbReference type="ARBA" id="ARBA00023163"/>
    </source>
</evidence>
<keyword evidence="3" id="KW-0805">Transcription regulation</keyword>
<dbReference type="InterPro" id="IPR036388">
    <property type="entry name" value="WH-like_DNA-bd_sf"/>
</dbReference>
<dbReference type="InterPro" id="IPR016152">
    <property type="entry name" value="PTrfase/Anion_transptr"/>
</dbReference>
<dbReference type="PROSITE" id="PS51372">
    <property type="entry name" value="PRD_2"/>
    <property type="match status" value="1"/>
</dbReference>
<keyword evidence="4" id="KW-0238">DNA-binding</keyword>
<dbReference type="InterPro" id="IPR011608">
    <property type="entry name" value="PRD"/>
</dbReference>
<keyword evidence="2" id="KW-0677">Repeat</keyword>
<evidence type="ECO:0000256" key="2">
    <source>
        <dbReference type="ARBA" id="ARBA00022737"/>
    </source>
</evidence>
<evidence type="ECO:0000313" key="10">
    <source>
        <dbReference type="EMBL" id="EEA85652.1"/>
    </source>
</evidence>
<reference evidence="10 11" key="2">
    <citation type="submission" date="2008-10" db="EMBL/GenBank/DDBJ databases">
        <title>Draft genome sequence of Clostridium hiranonis (DSM 13275).</title>
        <authorList>
            <person name="Sudarsanam P."/>
            <person name="Ley R."/>
            <person name="Guruge J."/>
            <person name="Turnbaugh P.J."/>
            <person name="Mahowald M."/>
            <person name="Liep D."/>
            <person name="Gordon J."/>
        </authorList>
    </citation>
    <scope>NUCLEOTIDE SEQUENCE [LARGE SCALE GENOMIC DNA]</scope>
    <source>
        <strain evidence="10 11">DSM 13275</strain>
    </source>
</reference>
<dbReference type="Gene3D" id="1.10.10.10">
    <property type="entry name" value="Winged helix-like DNA-binding domain superfamily/Winged helix DNA-binding domain"/>
    <property type="match status" value="2"/>
</dbReference>
<dbReference type="GO" id="GO:0003677">
    <property type="term" value="F:DNA binding"/>
    <property type="evidence" value="ECO:0007669"/>
    <property type="project" value="UniProtKB-KW"/>
</dbReference>
<dbReference type="Gene3D" id="1.10.1790.10">
    <property type="entry name" value="PRD domain"/>
    <property type="match status" value="2"/>
</dbReference>
<dbReference type="Gene3D" id="3.40.930.10">
    <property type="entry name" value="Mannitol-specific EII, Chain A"/>
    <property type="match status" value="1"/>
</dbReference>
<evidence type="ECO:0000259" key="8">
    <source>
        <dbReference type="PROSITE" id="PS51099"/>
    </source>
</evidence>
<keyword evidence="11" id="KW-1185">Reference proteome</keyword>
<dbReference type="PROSITE" id="PS00894">
    <property type="entry name" value="HTH_DEOR_1"/>
    <property type="match status" value="1"/>
</dbReference>
<dbReference type="Gene3D" id="3.40.50.2300">
    <property type="match status" value="1"/>
</dbReference>
<name>B6FXT7_PEPHT</name>
<dbReference type="PROSITE" id="PS51094">
    <property type="entry name" value="PTS_EIIA_TYPE_2"/>
    <property type="match status" value="1"/>
</dbReference>
<dbReference type="RefSeq" id="WP_006439599.1">
    <property type="nucleotide sequence ID" value="NZ_DS995356.1"/>
</dbReference>